<feature type="region of interest" description="Disordered" evidence="1">
    <location>
        <begin position="757"/>
        <end position="783"/>
    </location>
</feature>
<evidence type="ECO:0000256" key="1">
    <source>
        <dbReference type="SAM" id="MobiDB-lite"/>
    </source>
</evidence>
<keyword evidence="3" id="KW-1185">Reference proteome</keyword>
<dbReference type="Proteomes" id="UP001500427">
    <property type="component" value="Unassembled WGS sequence"/>
</dbReference>
<name>A0ABP9JHH5_9MICO</name>
<comment type="caution">
    <text evidence="2">The sequence shown here is derived from an EMBL/GenBank/DDBJ whole genome shotgun (WGS) entry which is preliminary data.</text>
</comment>
<dbReference type="InterPro" id="IPR013783">
    <property type="entry name" value="Ig-like_fold"/>
</dbReference>
<dbReference type="Gene3D" id="2.60.40.10">
    <property type="entry name" value="Immunoglobulins"/>
    <property type="match status" value="1"/>
</dbReference>
<dbReference type="RefSeq" id="WP_345508135.1">
    <property type="nucleotide sequence ID" value="NZ_BAABIW010000018.1"/>
</dbReference>
<dbReference type="SUPFAM" id="SSF55486">
    <property type="entry name" value="Metalloproteases ('zincins'), catalytic domain"/>
    <property type="match status" value="1"/>
</dbReference>
<proteinExistence type="predicted"/>
<evidence type="ECO:0000313" key="3">
    <source>
        <dbReference type="Proteomes" id="UP001500427"/>
    </source>
</evidence>
<reference evidence="3" key="1">
    <citation type="journal article" date="2019" name="Int. J. Syst. Evol. Microbiol.">
        <title>The Global Catalogue of Microorganisms (GCM) 10K type strain sequencing project: providing services to taxonomists for standard genome sequencing and annotation.</title>
        <authorList>
            <consortium name="The Broad Institute Genomics Platform"/>
            <consortium name="The Broad Institute Genome Sequencing Center for Infectious Disease"/>
            <person name="Wu L."/>
            <person name="Ma J."/>
        </authorList>
    </citation>
    <scope>NUCLEOTIDE SEQUENCE [LARGE SCALE GENOMIC DNA]</scope>
    <source>
        <strain evidence="3">JCM 17687</strain>
    </source>
</reference>
<sequence>MTVTKLATGITGGTAVCGLPDGTFVVASGPGLLTRYDDAGAAIESTSVGGVVSGLAAHPTGNGVLAACASSGVWEVLFGSTPAVRNLHALKGARGLAVDVATASLLVVTTRKGGTLCRVPVTGTGTGTVQVLATGLGRATAIARRMGDPAAWVLRGGAGAELTAYDLGTGAAGDVVGGLGTARGVTWAAVAGGQLAVADAAGRILLVDVRRPADPPTVLEDGLPRVWSIDLSATPGPGGGGALVAGTGDALTLVDLPPAPSVQLEVPAEPLYLSGWARVGIALTGGLGLDDLVFRVEPPEGGLVSQSRDATFAHRPSVVLSASAVVGSYTLVAHDAATGDELAAEPFEITDVWDGVDGPPVSHVGAVGVDAPDPAWGGGDPFQPQNLGVTPALGTKNVGVVILETTDTAALSATDQGALRTEWRDEVFDGVTRGGVVESTRAYWRDVSEGRLDLADAGVVGPLRLANGWGSYATSVNATTGKTDGWEAFARAAIADLRTRNDAAAAAGDPPVLDLLSVDSIILVVRSVPAAGASPGRFVWPSATRPGGYQLAFEVARQTFTVPVPFGSIEVTVPINRTIQMFAMPDDWEARDSSGRVRGETASHELGHNLGLPDEYARSSHPQWAKDRDLAGSTSAGASWSLMSWEEQFPQTTVVEKMQLGWVDAPHVRNLSFATLGPVDEEVVLHASDLGPPPPGRFSAAEIRIADGLNYYFEYRRELPTTTSDQDVPADRTVVGVDCRSGAEPADRRNILRIKNDADNDAGEFQAGDDYREQDTSDPGYPNDFRMSVVSTDADSARIRIQYGDSKPDPQIRPWAPSTNWKSPDLRVTNARNLADSRFTDIPWEGHDNRIVATVRNPGLLNARTVRVDFFVKDFTLGGGAETALGSDTHDVPTGATVEFHSSVAWVPPPLSAVPFLHVQPHYCVVARIAEYHDPVDPTIREITRDNNEAQSNHTQLISVSASPSTREIGFVKVTNPLPRAADCRVQVRQTSDFARTYVEHAWVHLQAGEERDVMFLTESLVGDPTWGTQTRERRDRIYKEPNSVRLTGIADDHETCEGFVTGGAHVLVRSARATRWVRFGRDGGLAFGRIEAVDDGSGCDGTVLVTVWPEEAPEKGVVRQGQAVGGDARVELGDLDDSWLVQGHYLGSFDRSPCDSEVLDPRA</sequence>
<feature type="compositionally biased region" description="Basic and acidic residues" evidence="1">
    <location>
        <begin position="591"/>
        <end position="607"/>
    </location>
</feature>
<evidence type="ECO:0008006" key="4">
    <source>
        <dbReference type="Google" id="ProtNLM"/>
    </source>
</evidence>
<feature type="region of interest" description="Disordered" evidence="1">
    <location>
        <begin position="591"/>
        <end position="612"/>
    </location>
</feature>
<gene>
    <name evidence="2" type="ORF">GCM10023258_28200</name>
</gene>
<protein>
    <recommendedName>
        <fullName evidence="4">M6 family metalloprotease domain-containing protein</fullName>
    </recommendedName>
</protein>
<evidence type="ECO:0000313" key="2">
    <source>
        <dbReference type="EMBL" id="GAA5030693.1"/>
    </source>
</evidence>
<organism evidence="2 3">
    <name type="scientific">Terrabacter aeriphilus</name>
    <dbReference type="NCBI Taxonomy" id="515662"/>
    <lineage>
        <taxon>Bacteria</taxon>
        <taxon>Bacillati</taxon>
        <taxon>Actinomycetota</taxon>
        <taxon>Actinomycetes</taxon>
        <taxon>Micrococcales</taxon>
        <taxon>Intrasporangiaceae</taxon>
        <taxon>Terrabacter</taxon>
    </lineage>
</organism>
<dbReference type="SUPFAM" id="SSF75011">
    <property type="entry name" value="3-carboxy-cis,cis-mucoante lactonizing enzyme"/>
    <property type="match status" value="1"/>
</dbReference>
<accession>A0ABP9JHH5</accession>
<dbReference type="EMBL" id="BAABIW010000018">
    <property type="protein sequence ID" value="GAA5030693.1"/>
    <property type="molecule type" value="Genomic_DNA"/>
</dbReference>